<evidence type="ECO:0000256" key="4">
    <source>
        <dbReference type="ARBA" id="ARBA00022475"/>
    </source>
</evidence>
<evidence type="ECO:0000259" key="18">
    <source>
        <dbReference type="PROSITE" id="PS50011"/>
    </source>
</evidence>
<dbReference type="Gene3D" id="3.30.200.20">
    <property type="entry name" value="Phosphorylase Kinase, domain 1"/>
    <property type="match status" value="1"/>
</dbReference>
<feature type="binding site" evidence="16">
    <location>
        <position position="97"/>
    </location>
    <ligand>
        <name>ATP</name>
        <dbReference type="ChEBI" id="CHEBI:30616"/>
    </ligand>
</feature>
<dbReference type="GO" id="GO:0004674">
    <property type="term" value="F:protein serine/threonine kinase activity"/>
    <property type="evidence" value="ECO:0007669"/>
    <property type="project" value="UniProtKB-KW"/>
</dbReference>
<dbReference type="InterPro" id="IPR008271">
    <property type="entry name" value="Ser/Thr_kinase_AS"/>
</dbReference>
<feature type="domain" description="Protein kinase" evidence="18">
    <location>
        <begin position="65"/>
        <end position="355"/>
    </location>
</feature>
<evidence type="ECO:0000256" key="5">
    <source>
        <dbReference type="ARBA" id="ARBA00022527"/>
    </source>
</evidence>
<evidence type="ECO:0000256" key="17">
    <source>
        <dbReference type="RuleBase" id="RU000304"/>
    </source>
</evidence>
<keyword evidence="12" id="KW-1133">Transmembrane helix</keyword>
<name>A0AA36DZN4_LACSI</name>
<dbReference type="GO" id="GO:0002229">
    <property type="term" value="P:defense response to oomycetes"/>
    <property type="evidence" value="ECO:0007669"/>
    <property type="project" value="UniProtKB-ARBA"/>
</dbReference>
<sequence length="391" mass="45172">MENNLNKNSEDALLRWRKINGLIKNRNKRIGFTADLTNTLPDMRLNQPNGLKLPFHVIKDCTQDFNNKNFIGKGGYGRVYKGILTWGDHINQLVAVKRLDVNGFQGNKEFRTEVAMLSEYQHKNIIRLIGFCDDNKEMILVYEYASHGSLEKYICDTTMSGRLSWTQLLKICIGVASALDYLHNHVAEKHRIIHRDVKSANVLLDENWNAKLSDFGLARIGLANQHNTFVITNLAGTYGYTDPEYERTGFLTKESDVYSLGVVLFEVLCGRLACVFNYHDERRFLHHLARTSYKNGELDIIIDHRIKKAINPRTLRMFSAIAYQCLQETREKRPTIAKVTFQLKEALKMQISPVFFKIEKMNPPLVDSELDSLSKLYINKHINKRDMENKI</sequence>
<keyword evidence="15" id="KW-0325">Glycoprotein</keyword>
<dbReference type="InterPro" id="IPR024750">
    <property type="entry name" value="Ca_ATPase_N_dom"/>
</dbReference>
<dbReference type="InterPro" id="IPR000719">
    <property type="entry name" value="Prot_kinase_dom"/>
</dbReference>
<evidence type="ECO:0000256" key="11">
    <source>
        <dbReference type="ARBA" id="ARBA00022840"/>
    </source>
</evidence>
<comment type="similarity">
    <text evidence="3">In the C-terminal section; belongs to the protein kinase superfamily. Ser/Thr protein kinase family.</text>
</comment>
<evidence type="ECO:0000256" key="2">
    <source>
        <dbReference type="ARBA" id="ARBA00008536"/>
    </source>
</evidence>
<evidence type="ECO:0000256" key="13">
    <source>
        <dbReference type="ARBA" id="ARBA00023136"/>
    </source>
</evidence>
<evidence type="ECO:0000256" key="8">
    <source>
        <dbReference type="ARBA" id="ARBA00022729"/>
    </source>
</evidence>
<comment type="subcellular location">
    <subcellularLocation>
        <location evidence="1">Cell membrane</location>
        <topology evidence="1">Single-pass type I membrane protein</topology>
    </subcellularLocation>
</comment>
<comment type="similarity">
    <text evidence="17">Belongs to the protein kinase superfamily.</text>
</comment>
<comment type="similarity">
    <text evidence="2">In the N-terminal section; belongs to the leguminous lectin family.</text>
</comment>
<dbReference type="EMBL" id="OX465079">
    <property type="protein sequence ID" value="CAI9277421.1"/>
    <property type="molecule type" value="Genomic_DNA"/>
</dbReference>
<dbReference type="InterPro" id="IPR017441">
    <property type="entry name" value="Protein_kinase_ATP_BS"/>
</dbReference>
<keyword evidence="9 16" id="KW-0547">Nucleotide-binding</keyword>
<reference evidence="19" key="1">
    <citation type="submission" date="2023-04" db="EMBL/GenBank/DDBJ databases">
        <authorList>
            <person name="Vijverberg K."/>
            <person name="Xiong W."/>
            <person name="Schranz E."/>
        </authorList>
    </citation>
    <scope>NUCLEOTIDE SEQUENCE</scope>
</reference>
<dbReference type="PROSITE" id="PS00108">
    <property type="entry name" value="PROTEIN_KINASE_ST"/>
    <property type="match status" value="1"/>
</dbReference>
<dbReference type="GO" id="GO:0005886">
    <property type="term" value="C:plasma membrane"/>
    <property type="evidence" value="ECO:0007669"/>
    <property type="project" value="UniProtKB-SubCell"/>
</dbReference>
<dbReference type="PROSITE" id="PS00107">
    <property type="entry name" value="PROTEIN_KINASE_ATP"/>
    <property type="match status" value="1"/>
</dbReference>
<keyword evidence="5 17" id="KW-0723">Serine/threonine-protein kinase</keyword>
<keyword evidence="20" id="KW-1185">Reference proteome</keyword>
<dbReference type="AlphaFoldDB" id="A0AA36DZN4"/>
<keyword evidence="11 16" id="KW-0067">ATP-binding</keyword>
<evidence type="ECO:0000256" key="1">
    <source>
        <dbReference type="ARBA" id="ARBA00004251"/>
    </source>
</evidence>
<dbReference type="Pfam" id="PF12515">
    <property type="entry name" value="CaATP_NAI"/>
    <property type="match status" value="1"/>
</dbReference>
<keyword evidence="8" id="KW-0732">Signal</keyword>
<keyword evidence="10" id="KW-0418">Kinase</keyword>
<dbReference type="PANTHER" id="PTHR27003">
    <property type="entry name" value="OS07G0166700 PROTEIN"/>
    <property type="match status" value="1"/>
</dbReference>
<dbReference type="Gene3D" id="1.10.510.10">
    <property type="entry name" value="Transferase(Phosphotransferase) domain 1"/>
    <property type="match status" value="1"/>
</dbReference>
<evidence type="ECO:0000256" key="6">
    <source>
        <dbReference type="ARBA" id="ARBA00022679"/>
    </source>
</evidence>
<dbReference type="SUPFAM" id="SSF56112">
    <property type="entry name" value="Protein kinase-like (PK-like)"/>
    <property type="match status" value="1"/>
</dbReference>
<proteinExistence type="inferred from homology"/>
<organism evidence="19 20">
    <name type="scientific">Lactuca saligna</name>
    <name type="common">Willowleaf lettuce</name>
    <dbReference type="NCBI Taxonomy" id="75948"/>
    <lineage>
        <taxon>Eukaryota</taxon>
        <taxon>Viridiplantae</taxon>
        <taxon>Streptophyta</taxon>
        <taxon>Embryophyta</taxon>
        <taxon>Tracheophyta</taxon>
        <taxon>Spermatophyta</taxon>
        <taxon>Magnoliopsida</taxon>
        <taxon>eudicotyledons</taxon>
        <taxon>Gunneridae</taxon>
        <taxon>Pentapetalae</taxon>
        <taxon>asterids</taxon>
        <taxon>campanulids</taxon>
        <taxon>Asterales</taxon>
        <taxon>Asteraceae</taxon>
        <taxon>Cichorioideae</taxon>
        <taxon>Cichorieae</taxon>
        <taxon>Lactucinae</taxon>
        <taxon>Lactuca</taxon>
    </lineage>
</organism>
<dbReference type="GO" id="GO:0005524">
    <property type="term" value="F:ATP binding"/>
    <property type="evidence" value="ECO:0007669"/>
    <property type="project" value="UniProtKB-UniRule"/>
</dbReference>
<protein>
    <recommendedName>
        <fullName evidence="18">Protein kinase domain-containing protein</fullName>
    </recommendedName>
</protein>
<evidence type="ECO:0000256" key="3">
    <source>
        <dbReference type="ARBA" id="ARBA00010217"/>
    </source>
</evidence>
<dbReference type="FunFam" id="1.10.510.10:FF:000240">
    <property type="entry name" value="Lectin-domain containing receptor kinase A4.3"/>
    <property type="match status" value="1"/>
</dbReference>
<dbReference type="InterPro" id="IPR011009">
    <property type="entry name" value="Kinase-like_dom_sf"/>
</dbReference>
<dbReference type="Pfam" id="PF00069">
    <property type="entry name" value="Pkinase"/>
    <property type="match status" value="1"/>
</dbReference>
<evidence type="ECO:0000256" key="16">
    <source>
        <dbReference type="PROSITE-ProRule" id="PRU10141"/>
    </source>
</evidence>
<dbReference type="PANTHER" id="PTHR27003:SF475">
    <property type="entry name" value="PROTEIN KINASE DOMAIN-CONTAINING PROTEIN"/>
    <property type="match status" value="1"/>
</dbReference>
<dbReference type="Proteomes" id="UP001177003">
    <property type="component" value="Chromosome 3"/>
</dbReference>
<keyword evidence="4" id="KW-1003">Cell membrane</keyword>
<evidence type="ECO:0000256" key="9">
    <source>
        <dbReference type="ARBA" id="ARBA00022741"/>
    </source>
</evidence>
<accession>A0AA36DZN4</accession>
<evidence type="ECO:0000256" key="10">
    <source>
        <dbReference type="ARBA" id="ARBA00022777"/>
    </source>
</evidence>
<dbReference type="FunFam" id="3.30.200.20:FF:000039">
    <property type="entry name" value="receptor-like protein kinase FERONIA"/>
    <property type="match status" value="1"/>
</dbReference>
<dbReference type="GO" id="GO:0009506">
    <property type="term" value="C:plasmodesma"/>
    <property type="evidence" value="ECO:0007669"/>
    <property type="project" value="TreeGrafter"/>
</dbReference>
<evidence type="ECO:0000256" key="15">
    <source>
        <dbReference type="ARBA" id="ARBA00023180"/>
    </source>
</evidence>
<gene>
    <name evidence="19" type="ORF">LSALG_LOCUS17350</name>
</gene>
<dbReference type="SMART" id="SM00220">
    <property type="entry name" value="S_TKc"/>
    <property type="match status" value="1"/>
</dbReference>
<dbReference type="InterPro" id="IPR045272">
    <property type="entry name" value="ANXUR1/2-like"/>
</dbReference>
<dbReference type="GO" id="GO:0005516">
    <property type="term" value="F:calmodulin binding"/>
    <property type="evidence" value="ECO:0007669"/>
    <property type="project" value="InterPro"/>
</dbReference>
<evidence type="ECO:0000256" key="7">
    <source>
        <dbReference type="ARBA" id="ARBA00022692"/>
    </source>
</evidence>
<evidence type="ECO:0000256" key="14">
    <source>
        <dbReference type="ARBA" id="ARBA00023170"/>
    </source>
</evidence>
<evidence type="ECO:0000313" key="20">
    <source>
        <dbReference type="Proteomes" id="UP001177003"/>
    </source>
</evidence>
<keyword evidence="6" id="KW-0808">Transferase</keyword>
<dbReference type="GO" id="GO:0004714">
    <property type="term" value="F:transmembrane receptor protein tyrosine kinase activity"/>
    <property type="evidence" value="ECO:0007669"/>
    <property type="project" value="InterPro"/>
</dbReference>
<evidence type="ECO:0000256" key="12">
    <source>
        <dbReference type="ARBA" id="ARBA00022989"/>
    </source>
</evidence>
<keyword evidence="13" id="KW-0472">Membrane</keyword>
<dbReference type="PROSITE" id="PS50011">
    <property type="entry name" value="PROTEIN_KINASE_DOM"/>
    <property type="match status" value="1"/>
</dbReference>
<evidence type="ECO:0000313" key="19">
    <source>
        <dbReference type="EMBL" id="CAI9277421.1"/>
    </source>
</evidence>
<keyword evidence="14" id="KW-0675">Receptor</keyword>
<keyword evidence="7" id="KW-0812">Transmembrane</keyword>